<dbReference type="EMBL" id="PDET01000012">
    <property type="protein sequence ID" value="PRD14309.1"/>
    <property type="molecule type" value="Genomic_DNA"/>
</dbReference>
<comment type="caution">
    <text evidence="5">The sequence shown here is derived from an EMBL/GenBank/DDBJ whole genome shotgun (WGS) entry which is preliminary data.</text>
</comment>
<dbReference type="InterPro" id="IPR036388">
    <property type="entry name" value="WH-like_DNA-bd_sf"/>
</dbReference>
<dbReference type="OrthoDB" id="5801519at2"/>
<dbReference type="InterPro" id="IPR001867">
    <property type="entry name" value="OmpR/PhoB-type_DNA-bd"/>
</dbReference>
<organism evidence="5 6">
    <name type="scientific">Pantoea coffeiphila</name>
    <dbReference type="NCBI Taxonomy" id="1465635"/>
    <lineage>
        <taxon>Bacteria</taxon>
        <taxon>Pseudomonadati</taxon>
        <taxon>Pseudomonadota</taxon>
        <taxon>Gammaproteobacteria</taxon>
        <taxon>Enterobacterales</taxon>
        <taxon>Erwiniaceae</taxon>
        <taxon>Pantoea</taxon>
    </lineage>
</organism>
<keyword evidence="3" id="KW-1133">Transmembrane helix</keyword>
<reference evidence="5 6" key="1">
    <citation type="submission" date="2017-10" db="EMBL/GenBank/DDBJ databases">
        <title>Draft genome of two endophytic bacteria isolated from 'guarana' Paullinia cupana (Mart.) Ducke.</title>
        <authorList>
            <person name="Siqueira K.A."/>
            <person name="Liotti R.G."/>
            <person name="Mendes T.A."/>
            <person name="Soares M.A."/>
        </authorList>
    </citation>
    <scope>NUCLEOTIDE SEQUENCE [LARGE SCALE GENOMIC DNA]</scope>
    <source>
        <strain evidence="5 6">342</strain>
    </source>
</reference>
<keyword evidence="3" id="KW-0472">Membrane</keyword>
<accession>A0A2S9I943</accession>
<proteinExistence type="predicted"/>
<feature type="domain" description="OmpR/PhoB-type" evidence="4">
    <location>
        <begin position="1"/>
        <end position="105"/>
    </location>
</feature>
<dbReference type="InterPro" id="IPR016032">
    <property type="entry name" value="Sig_transdc_resp-reg_C-effctor"/>
</dbReference>
<protein>
    <recommendedName>
        <fullName evidence="4">OmpR/PhoB-type domain-containing protein</fullName>
    </recommendedName>
</protein>
<dbReference type="AlphaFoldDB" id="A0A2S9I943"/>
<dbReference type="SMART" id="SM00862">
    <property type="entry name" value="Trans_reg_C"/>
    <property type="match status" value="1"/>
</dbReference>
<dbReference type="GO" id="GO:0006355">
    <property type="term" value="P:regulation of DNA-templated transcription"/>
    <property type="evidence" value="ECO:0007669"/>
    <property type="project" value="InterPro"/>
</dbReference>
<gene>
    <name evidence="5" type="ORF">CQW29_17200</name>
</gene>
<evidence type="ECO:0000259" key="4">
    <source>
        <dbReference type="PROSITE" id="PS51755"/>
    </source>
</evidence>
<dbReference type="Pfam" id="PF00486">
    <property type="entry name" value="Trans_reg_C"/>
    <property type="match status" value="1"/>
</dbReference>
<dbReference type="RefSeq" id="WP_105593968.1">
    <property type="nucleotide sequence ID" value="NZ_PDET01000012.1"/>
</dbReference>
<evidence type="ECO:0000313" key="5">
    <source>
        <dbReference type="EMBL" id="PRD14309.1"/>
    </source>
</evidence>
<dbReference type="Proteomes" id="UP000239181">
    <property type="component" value="Unassembled WGS sequence"/>
</dbReference>
<keyword evidence="1 2" id="KW-0238">DNA-binding</keyword>
<dbReference type="PROSITE" id="PS51755">
    <property type="entry name" value="OMPR_PHOB"/>
    <property type="match status" value="1"/>
</dbReference>
<dbReference type="Gene3D" id="1.10.10.10">
    <property type="entry name" value="Winged helix-like DNA-binding domain superfamily/Winged helix DNA-binding domain"/>
    <property type="match status" value="1"/>
</dbReference>
<evidence type="ECO:0000256" key="1">
    <source>
        <dbReference type="ARBA" id="ARBA00023125"/>
    </source>
</evidence>
<evidence type="ECO:0000256" key="3">
    <source>
        <dbReference type="SAM" id="Phobius"/>
    </source>
</evidence>
<dbReference type="GO" id="GO:0000160">
    <property type="term" value="P:phosphorelay signal transduction system"/>
    <property type="evidence" value="ECO:0007669"/>
    <property type="project" value="InterPro"/>
</dbReference>
<feature type="transmembrane region" description="Helical" evidence="3">
    <location>
        <begin position="153"/>
        <end position="171"/>
    </location>
</feature>
<evidence type="ECO:0000256" key="2">
    <source>
        <dbReference type="PROSITE-ProRule" id="PRU01091"/>
    </source>
</evidence>
<keyword evidence="6" id="KW-1185">Reference proteome</keyword>
<keyword evidence="3" id="KW-0812">Transmembrane</keyword>
<dbReference type="GO" id="GO:0003677">
    <property type="term" value="F:DNA binding"/>
    <property type="evidence" value="ECO:0007669"/>
    <property type="project" value="UniProtKB-UniRule"/>
</dbReference>
<dbReference type="SUPFAM" id="SSF46894">
    <property type="entry name" value="C-terminal effector domain of the bipartite response regulators"/>
    <property type="match status" value="1"/>
</dbReference>
<name>A0A2S9I943_9GAMM</name>
<evidence type="ECO:0000313" key="6">
    <source>
        <dbReference type="Proteomes" id="UP000239181"/>
    </source>
</evidence>
<sequence length="280" mass="31644">MKLYRIDNQLLYNPADRSLVRIDDDLSRMVLSHISNRLFCLFLESDGSAIPRNIILQKVWDEHSLTASGSNLNNYISGLRKQLVALGLEIPLIITEPKIGFRIDVARVSVEVYPDEIRTESIPDTVTNVDKKPVHFTEKLSGSGSRLYSLKRVWFWLASIFTAGTLILFLWEGITAFYAPEPRIISGVHYSFTEGGCSFFTPENSYSSFDVENSRRVILSLVKKYSAPCRGNSVVIYDLFGVFNNNIYNGRALVSNCEAEGNSIVSCKSYFIYSVSDHHE</sequence>
<feature type="DNA-binding region" description="OmpR/PhoB-type" evidence="2">
    <location>
        <begin position="1"/>
        <end position="105"/>
    </location>
</feature>